<evidence type="ECO:0000256" key="1">
    <source>
        <dbReference type="SAM" id="MobiDB-lite"/>
    </source>
</evidence>
<evidence type="ECO:0000313" key="2">
    <source>
        <dbReference type="EMBL" id="KAF4323587.1"/>
    </source>
</evidence>
<reference evidence="2" key="1">
    <citation type="journal article" date="2015" name="Genom Data">
        <title>Draft genome sequences of Phytophthora kernoviae and Phytophthora ramorum lineage EU2 from Scotland.</title>
        <authorList>
            <person name="Sambles C."/>
            <person name="Schlenzig A."/>
            <person name="O'Neill P."/>
            <person name="Grant M."/>
            <person name="Studholme D.J."/>
        </authorList>
    </citation>
    <scope>NUCLEOTIDE SEQUENCE</scope>
    <source>
        <strain evidence="2">00238/432</strain>
    </source>
</reference>
<feature type="compositionally biased region" description="Polar residues" evidence="1">
    <location>
        <begin position="226"/>
        <end position="244"/>
    </location>
</feature>
<name>A0A8J4WA24_9STRA</name>
<accession>A0A8J4WA24</accession>
<dbReference type="EMBL" id="AOFI03000036">
    <property type="protein sequence ID" value="KAF4323587.1"/>
    <property type="molecule type" value="Genomic_DNA"/>
</dbReference>
<proteinExistence type="predicted"/>
<sequence>MLWRLNSYQYGSASAFLLDLEQLERVTDSEDQKQQVKALKDRLAVSEGARQDEESVGTAEYVSGGVKVTVCSSSVVPGLQEARSTGTGEGEVKTWLCNVAMGDQIVTVGTYESQEKALEGYQEQCSLKAKSFPKLNKLAARVEADQREEDKRILKEAVAQCHPRLTSLKASALANSAALAAANTSGPLRALPRSDSKRLVATSASSPVASPVPSEVAVSPPRHALRSTSSAKRQKVETASNAAASTDRREQNETKWRPSGRLEAGKVYSFRRKKQMTFADYVRDELGRAESACAHMFLVQEKANIDDHLKVCNAFSDKERDSPVVRSHVQAATSKTRKSSHRAH</sequence>
<protein>
    <submittedName>
        <fullName evidence="2">Uncharacterized protein</fullName>
    </submittedName>
</protein>
<feature type="compositionally biased region" description="Low complexity" evidence="1">
    <location>
        <begin position="200"/>
        <end position="221"/>
    </location>
</feature>
<dbReference type="AlphaFoldDB" id="A0A8J4WA24"/>
<gene>
    <name evidence="2" type="ORF">G195_002533</name>
</gene>
<evidence type="ECO:0000313" key="3">
    <source>
        <dbReference type="Proteomes" id="UP000702964"/>
    </source>
</evidence>
<organism evidence="2 3">
    <name type="scientific">Phytophthora kernoviae 00238/432</name>
    <dbReference type="NCBI Taxonomy" id="1284355"/>
    <lineage>
        <taxon>Eukaryota</taxon>
        <taxon>Sar</taxon>
        <taxon>Stramenopiles</taxon>
        <taxon>Oomycota</taxon>
        <taxon>Peronosporomycetes</taxon>
        <taxon>Peronosporales</taxon>
        <taxon>Peronosporaceae</taxon>
        <taxon>Phytophthora</taxon>
    </lineage>
</organism>
<feature type="region of interest" description="Disordered" evidence="1">
    <location>
        <begin position="316"/>
        <end position="344"/>
    </location>
</feature>
<dbReference type="Proteomes" id="UP000702964">
    <property type="component" value="Unassembled WGS sequence"/>
</dbReference>
<feature type="compositionally biased region" description="Basic and acidic residues" evidence="1">
    <location>
        <begin position="246"/>
        <end position="256"/>
    </location>
</feature>
<feature type="compositionally biased region" description="Basic residues" evidence="1">
    <location>
        <begin position="335"/>
        <end position="344"/>
    </location>
</feature>
<feature type="region of interest" description="Disordered" evidence="1">
    <location>
        <begin position="183"/>
        <end position="259"/>
    </location>
</feature>
<comment type="caution">
    <text evidence="2">The sequence shown here is derived from an EMBL/GenBank/DDBJ whole genome shotgun (WGS) entry which is preliminary data.</text>
</comment>
<reference evidence="2" key="2">
    <citation type="submission" date="2020-02" db="EMBL/GenBank/DDBJ databases">
        <authorList>
            <person name="Studholme D.J."/>
        </authorList>
    </citation>
    <scope>NUCLEOTIDE SEQUENCE</scope>
    <source>
        <strain evidence="2">00238/432</strain>
    </source>
</reference>